<name>A0A1H7TCK1_STRJI</name>
<dbReference type="InterPro" id="IPR009959">
    <property type="entry name" value="Cyclase_SnoaL-like"/>
</dbReference>
<dbReference type="PANTHER" id="PTHR38436">
    <property type="entry name" value="POLYKETIDE CYCLASE SNOAL-LIKE DOMAIN"/>
    <property type="match status" value="1"/>
</dbReference>
<accession>A0A1H7TCK1</accession>
<sequence>MSTEQLDRNKTVARRYFEDFVNGRSLDALAEIVAADAADETRVGVGGSGTREDFRLHAEWLWNSVEDLQVTVDDLVAEGDGDRVIVFWTIKGVHTGTIFGVPGTGRAFSGRSISTVTVRDGKVVRYNVLPDRLGIVSQLTGPEA</sequence>
<proteinExistence type="predicted"/>
<keyword evidence="2" id="KW-1185">Reference proteome</keyword>
<dbReference type="RefSeq" id="WP_042444326.1">
    <property type="nucleotide sequence ID" value="NZ_BBPN01000006.1"/>
</dbReference>
<dbReference type="AlphaFoldDB" id="A0A1H7TCK1"/>
<dbReference type="EMBL" id="FOAZ01000013">
    <property type="protein sequence ID" value="SEL82521.1"/>
    <property type="molecule type" value="Genomic_DNA"/>
</dbReference>
<dbReference type="OrthoDB" id="9182871at2"/>
<protein>
    <recommendedName>
        <fullName evidence="3">SnoaL-like polyketide cyclase</fullName>
    </recommendedName>
</protein>
<dbReference type="Gene3D" id="3.10.450.50">
    <property type="match status" value="1"/>
</dbReference>
<dbReference type="STRING" id="235985.SAMN05414137_113203"/>
<dbReference type="PANTHER" id="PTHR38436:SF1">
    <property type="entry name" value="ESTER CYCLASE"/>
    <property type="match status" value="1"/>
</dbReference>
<organism evidence="1 2">
    <name type="scientific">Streptacidiphilus jiangxiensis</name>
    <dbReference type="NCBI Taxonomy" id="235985"/>
    <lineage>
        <taxon>Bacteria</taxon>
        <taxon>Bacillati</taxon>
        <taxon>Actinomycetota</taxon>
        <taxon>Actinomycetes</taxon>
        <taxon>Kitasatosporales</taxon>
        <taxon>Streptomycetaceae</taxon>
        <taxon>Streptacidiphilus</taxon>
    </lineage>
</organism>
<reference evidence="2" key="1">
    <citation type="submission" date="2016-10" db="EMBL/GenBank/DDBJ databases">
        <authorList>
            <person name="Varghese N."/>
        </authorList>
    </citation>
    <scope>NUCLEOTIDE SEQUENCE [LARGE SCALE GENOMIC DNA]</scope>
    <source>
        <strain evidence="2">DSM 45096 / BCRC 16803 / CGMCC 4.1857 / CIP 109030 / JCM 12277 / KCTC 19219 / NBRC 100920 / 33214</strain>
    </source>
</reference>
<dbReference type="eggNOG" id="COG5485">
    <property type="taxonomic scope" value="Bacteria"/>
</dbReference>
<evidence type="ECO:0000313" key="1">
    <source>
        <dbReference type="EMBL" id="SEL82521.1"/>
    </source>
</evidence>
<evidence type="ECO:0008006" key="3">
    <source>
        <dbReference type="Google" id="ProtNLM"/>
    </source>
</evidence>
<evidence type="ECO:0000313" key="2">
    <source>
        <dbReference type="Proteomes" id="UP000183015"/>
    </source>
</evidence>
<gene>
    <name evidence="1" type="ORF">SAMN05414137_113203</name>
</gene>
<dbReference type="GO" id="GO:0030638">
    <property type="term" value="P:polyketide metabolic process"/>
    <property type="evidence" value="ECO:0007669"/>
    <property type="project" value="InterPro"/>
</dbReference>
<dbReference type="Pfam" id="PF07366">
    <property type="entry name" value="SnoaL"/>
    <property type="match status" value="1"/>
</dbReference>
<dbReference type="Proteomes" id="UP000183015">
    <property type="component" value="Unassembled WGS sequence"/>
</dbReference>
<dbReference type="InterPro" id="IPR032710">
    <property type="entry name" value="NTF2-like_dom_sf"/>
</dbReference>
<dbReference type="SUPFAM" id="SSF54427">
    <property type="entry name" value="NTF2-like"/>
    <property type="match status" value="1"/>
</dbReference>